<dbReference type="EMBL" id="BMAW01093686">
    <property type="protein sequence ID" value="GFS61651.1"/>
    <property type="molecule type" value="Genomic_DNA"/>
</dbReference>
<keyword evidence="1" id="KW-0648">Protein biosynthesis</keyword>
<accession>A0A8X6JVG4</accession>
<evidence type="ECO:0000313" key="2">
    <source>
        <dbReference type="Proteomes" id="UP000887013"/>
    </source>
</evidence>
<dbReference type="PANTHER" id="PTHR45887">
    <property type="entry name" value="TRANSLATION INITIATION FACTOR EIF-2B SUBUNIT EPSILON"/>
    <property type="match status" value="1"/>
</dbReference>
<dbReference type="GO" id="GO:0005851">
    <property type="term" value="C:eukaryotic translation initiation factor 2B complex"/>
    <property type="evidence" value="ECO:0007669"/>
    <property type="project" value="TreeGrafter"/>
</dbReference>
<dbReference type="InterPro" id="IPR029044">
    <property type="entry name" value="Nucleotide-diphossugar_trans"/>
</dbReference>
<proteinExistence type="predicted"/>
<reference evidence="1" key="1">
    <citation type="submission" date="2020-08" db="EMBL/GenBank/DDBJ databases">
        <title>Multicomponent nature underlies the extraordinary mechanical properties of spider dragline silk.</title>
        <authorList>
            <person name="Kono N."/>
            <person name="Nakamura H."/>
            <person name="Mori M."/>
            <person name="Yoshida Y."/>
            <person name="Ohtoshi R."/>
            <person name="Malay A.D."/>
            <person name="Moran D.A.P."/>
            <person name="Tomita M."/>
            <person name="Numata K."/>
            <person name="Arakawa K."/>
        </authorList>
    </citation>
    <scope>NUCLEOTIDE SEQUENCE</scope>
</reference>
<comment type="caution">
    <text evidence="1">The sequence shown here is derived from an EMBL/GenBank/DDBJ whole genome shotgun (WGS) entry which is preliminary data.</text>
</comment>
<keyword evidence="2" id="KW-1185">Reference proteome</keyword>
<dbReference type="SUPFAM" id="SSF53448">
    <property type="entry name" value="Nucleotide-diphospho-sugar transferases"/>
    <property type="match status" value="1"/>
</dbReference>
<protein>
    <submittedName>
        <fullName evidence="1">Translation initiation factor eIF-2B subunit epsilon</fullName>
    </submittedName>
</protein>
<name>A0A8X6JVG4_NEPPI</name>
<dbReference type="Proteomes" id="UP000887013">
    <property type="component" value="Unassembled WGS sequence"/>
</dbReference>
<sequence>MRITTKDDLQQQKISQAVIIADNFNKKFAPLTNSQPLILLPLVNRPILEYILESLEDTDVQEVFIFCCSHNHAIRSYI</sequence>
<dbReference type="GO" id="GO:0031369">
    <property type="term" value="F:translation initiation factor binding"/>
    <property type="evidence" value="ECO:0007669"/>
    <property type="project" value="TreeGrafter"/>
</dbReference>
<evidence type="ECO:0000313" key="1">
    <source>
        <dbReference type="EMBL" id="GFS61651.1"/>
    </source>
</evidence>
<dbReference type="Gene3D" id="3.90.550.10">
    <property type="entry name" value="Spore Coat Polysaccharide Biosynthesis Protein SpsA, Chain A"/>
    <property type="match status" value="1"/>
</dbReference>
<dbReference type="AlphaFoldDB" id="A0A8X6JVG4"/>
<keyword evidence="1" id="KW-0396">Initiation factor</keyword>
<dbReference type="OrthoDB" id="424572at2759"/>
<gene>
    <name evidence="1" type="primary">Eif2b5_1</name>
    <name evidence="1" type="ORF">NPIL_4461</name>
</gene>
<dbReference type="PANTHER" id="PTHR45887:SF1">
    <property type="entry name" value="TRANSLATION INITIATION FACTOR EIF-2B SUBUNIT EPSILON"/>
    <property type="match status" value="1"/>
</dbReference>
<feature type="non-terminal residue" evidence="1">
    <location>
        <position position="1"/>
    </location>
</feature>
<dbReference type="GO" id="GO:0005085">
    <property type="term" value="F:guanyl-nucleotide exchange factor activity"/>
    <property type="evidence" value="ECO:0007669"/>
    <property type="project" value="TreeGrafter"/>
</dbReference>
<dbReference type="GO" id="GO:0003743">
    <property type="term" value="F:translation initiation factor activity"/>
    <property type="evidence" value="ECO:0007669"/>
    <property type="project" value="UniProtKB-KW"/>
</dbReference>
<dbReference type="InterPro" id="IPR051956">
    <property type="entry name" value="eIF2B_epsilon"/>
</dbReference>
<organism evidence="1 2">
    <name type="scientific">Nephila pilipes</name>
    <name type="common">Giant wood spider</name>
    <name type="synonym">Nephila maculata</name>
    <dbReference type="NCBI Taxonomy" id="299642"/>
    <lineage>
        <taxon>Eukaryota</taxon>
        <taxon>Metazoa</taxon>
        <taxon>Ecdysozoa</taxon>
        <taxon>Arthropoda</taxon>
        <taxon>Chelicerata</taxon>
        <taxon>Arachnida</taxon>
        <taxon>Araneae</taxon>
        <taxon>Araneomorphae</taxon>
        <taxon>Entelegynae</taxon>
        <taxon>Araneoidea</taxon>
        <taxon>Nephilidae</taxon>
        <taxon>Nephila</taxon>
    </lineage>
</organism>